<comment type="caution">
    <text evidence="6">The sequence shown here is derived from an EMBL/GenBank/DDBJ whole genome shotgun (WGS) entry which is preliminary data.</text>
</comment>
<accession>A0A8H7BYE7</accession>
<sequence>MLLYTQQYAMVVQNIYNAGHFIGMAYRVKNDDSSALTEDEIRKDIIAHARMIETLIKVSPKYVRLHYTKNEDTRTENILKDLGFQIVGYNLDSKDYQFRDPTGEASVEHVYRSTFRNQKETYDAKGSFISIQYDIPDTGSLAAVPYIINAINEEGYTMVRLDGCLNDPQPYKKSADSTSYVSDRFSYNTTGYHQGQKAVPLDELKTQADEQGKSASPNASSVIPKWLYLLLVPWITVITI</sequence>
<keyword evidence="3" id="KW-0732">Signal</keyword>
<dbReference type="AlphaFoldDB" id="A0A8H7BYE7"/>
<dbReference type="GO" id="GO:0016787">
    <property type="term" value="F:hydrolase activity"/>
    <property type="evidence" value="ECO:0007669"/>
    <property type="project" value="UniProtKB-KW"/>
</dbReference>
<dbReference type="Gene3D" id="3.20.20.370">
    <property type="entry name" value="Glycoside hydrolase/deacetylase"/>
    <property type="match status" value="1"/>
</dbReference>
<evidence type="ECO:0000256" key="1">
    <source>
        <dbReference type="ARBA" id="ARBA00001941"/>
    </source>
</evidence>
<dbReference type="GO" id="GO:0005975">
    <property type="term" value="P:carbohydrate metabolic process"/>
    <property type="evidence" value="ECO:0007669"/>
    <property type="project" value="InterPro"/>
</dbReference>
<evidence type="ECO:0000256" key="2">
    <source>
        <dbReference type="ARBA" id="ARBA00022723"/>
    </source>
</evidence>
<dbReference type="PANTHER" id="PTHR46471">
    <property type="entry name" value="CHITIN DEACETYLASE"/>
    <property type="match status" value="1"/>
</dbReference>
<dbReference type="SUPFAM" id="SSF88713">
    <property type="entry name" value="Glycoside hydrolase/deacetylase"/>
    <property type="match status" value="1"/>
</dbReference>
<gene>
    <name evidence="6" type="ORF">EC973_000143</name>
</gene>
<organism evidence="6 7">
    <name type="scientific">Apophysomyces ossiformis</name>
    <dbReference type="NCBI Taxonomy" id="679940"/>
    <lineage>
        <taxon>Eukaryota</taxon>
        <taxon>Fungi</taxon>
        <taxon>Fungi incertae sedis</taxon>
        <taxon>Mucoromycota</taxon>
        <taxon>Mucoromycotina</taxon>
        <taxon>Mucoromycetes</taxon>
        <taxon>Mucorales</taxon>
        <taxon>Mucorineae</taxon>
        <taxon>Mucoraceae</taxon>
        <taxon>Apophysomyces</taxon>
    </lineage>
</organism>
<dbReference type="PANTHER" id="PTHR46471:SF2">
    <property type="entry name" value="CHITIN DEACETYLASE-RELATED"/>
    <property type="match status" value="1"/>
</dbReference>
<keyword evidence="4" id="KW-0378">Hydrolase</keyword>
<dbReference type="GO" id="GO:0046872">
    <property type="term" value="F:metal ion binding"/>
    <property type="evidence" value="ECO:0007669"/>
    <property type="project" value="UniProtKB-KW"/>
</dbReference>
<reference evidence="6" key="1">
    <citation type="submission" date="2020-01" db="EMBL/GenBank/DDBJ databases">
        <title>Genome Sequencing of Three Apophysomyces-Like Fungal Strains Confirms a Novel Fungal Genus in the Mucoromycota with divergent Burkholderia-like Endosymbiotic Bacteria.</title>
        <authorList>
            <person name="Stajich J.E."/>
            <person name="Macias A.M."/>
            <person name="Carter-House D."/>
            <person name="Lovett B."/>
            <person name="Kasson L.R."/>
            <person name="Berry K."/>
            <person name="Grigoriev I."/>
            <person name="Chang Y."/>
            <person name="Spatafora J."/>
            <person name="Kasson M.T."/>
        </authorList>
    </citation>
    <scope>NUCLEOTIDE SEQUENCE</scope>
    <source>
        <strain evidence="6">NRRL A-21654</strain>
    </source>
</reference>
<dbReference type="InterPro" id="IPR011330">
    <property type="entry name" value="Glyco_hydro/deAcase_b/a-brl"/>
</dbReference>
<keyword evidence="2" id="KW-0479">Metal-binding</keyword>
<proteinExistence type="predicted"/>
<dbReference type="EMBL" id="JABAYA010000001">
    <property type="protein sequence ID" value="KAF7732867.1"/>
    <property type="molecule type" value="Genomic_DNA"/>
</dbReference>
<dbReference type="OrthoDB" id="407355at2759"/>
<keyword evidence="7" id="KW-1185">Reference proteome</keyword>
<name>A0A8H7BYE7_9FUNG</name>
<evidence type="ECO:0000256" key="5">
    <source>
        <dbReference type="ARBA" id="ARBA00023277"/>
    </source>
</evidence>
<evidence type="ECO:0000313" key="7">
    <source>
        <dbReference type="Proteomes" id="UP000605846"/>
    </source>
</evidence>
<evidence type="ECO:0000256" key="3">
    <source>
        <dbReference type="ARBA" id="ARBA00022729"/>
    </source>
</evidence>
<keyword evidence="5" id="KW-0119">Carbohydrate metabolism</keyword>
<protein>
    <submittedName>
        <fullName evidence="6">Uncharacterized protein</fullName>
    </submittedName>
</protein>
<evidence type="ECO:0000313" key="6">
    <source>
        <dbReference type="EMBL" id="KAF7732867.1"/>
    </source>
</evidence>
<comment type="cofactor">
    <cofactor evidence="1">
        <name>Co(2+)</name>
        <dbReference type="ChEBI" id="CHEBI:48828"/>
    </cofactor>
</comment>
<dbReference type="Proteomes" id="UP000605846">
    <property type="component" value="Unassembled WGS sequence"/>
</dbReference>
<evidence type="ECO:0000256" key="4">
    <source>
        <dbReference type="ARBA" id="ARBA00022801"/>
    </source>
</evidence>